<evidence type="ECO:0000313" key="3">
    <source>
        <dbReference type="EMBL" id="KAG7156465.1"/>
    </source>
</evidence>
<comment type="caution">
    <text evidence="3">The sequence shown here is derived from an EMBL/GenBank/DDBJ whole genome shotgun (WGS) entry which is preliminary data.</text>
</comment>
<dbReference type="PANTHER" id="PTHR38337">
    <property type="entry name" value="AGAP010540-PA"/>
    <property type="match status" value="1"/>
</dbReference>
<keyword evidence="2" id="KW-0472">Membrane</keyword>
<dbReference type="EMBL" id="JAHLQT010039068">
    <property type="protein sequence ID" value="KAG7156465.1"/>
    <property type="molecule type" value="Genomic_DNA"/>
</dbReference>
<sequence length="169" mass="18792">MINASEGGVRVREGSVESTDDERVPHSRISSLEVRVHPMAASVEPPGAIAVDTNGDEVFSQEAVMITECDGESYNTAATLHYCRRMILKPRDIIFAVLGYRSWNKDGAEQSLCLKVFNVVYFIFFLLCLCIGPVLQYNICLKRDQGVGNDVQIHFGNSSVYSKLFIIPL</sequence>
<evidence type="ECO:0000256" key="1">
    <source>
        <dbReference type="SAM" id="MobiDB-lite"/>
    </source>
</evidence>
<keyword evidence="2" id="KW-0812">Transmembrane</keyword>
<reference evidence="3" key="1">
    <citation type="journal article" date="2021" name="Sci. Adv.">
        <title>The American lobster genome reveals insights on longevity, neural, and immune adaptations.</title>
        <authorList>
            <person name="Polinski J.M."/>
            <person name="Zimin A.V."/>
            <person name="Clark K.F."/>
            <person name="Kohn A.B."/>
            <person name="Sadowski N."/>
            <person name="Timp W."/>
            <person name="Ptitsyn A."/>
            <person name="Khanna P."/>
            <person name="Romanova D.Y."/>
            <person name="Williams P."/>
            <person name="Greenwood S.J."/>
            <person name="Moroz L.L."/>
            <person name="Walt D.R."/>
            <person name="Bodnar A.G."/>
        </authorList>
    </citation>
    <scope>NUCLEOTIDE SEQUENCE</scope>
    <source>
        <strain evidence="3">GMGI-L3</strain>
    </source>
</reference>
<feature type="compositionally biased region" description="Basic and acidic residues" evidence="1">
    <location>
        <begin position="9"/>
        <end position="24"/>
    </location>
</feature>
<organism evidence="3 4">
    <name type="scientific">Homarus americanus</name>
    <name type="common">American lobster</name>
    <dbReference type="NCBI Taxonomy" id="6706"/>
    <lineage>
        <taxon>Eukaryota</taxon>
        <taxon>Metazoa</taxon>
        <taxon>Ecdysozoa</taxon>
        <taxon>Arthropoda</taxon>
        <taxon>Crustacea</taxon>
        <taxon>Multicrustacea</taxon>
        <taxon>Malacostraca</taxon>
        <taxon>Eumalacostraca</taxon>
        <taxon>Eucarida</taxon>
        <taxon>Decapoda</taxon>
        <taxon>Pleocyemata</taxon>
        <taxon>Astacidea</taxon>
        <taxon>Nephropoidea</taxon>
        <taxon>Nephropidae</taxon>
        <taxon>Homarus</taxon>
    </lineage>
</organism>
<dbReference type="PANTHER" id="PTHR38337:SF1">
    <property type="entry name" value="GUSTATORY RECEPTOR"/>
    <property type="match status" value="1"/>
</dbReference>
<gene>
    <name evidence="3" type="ORF">Hamer_G020545</name>
</gene>
<feature type="region of interest" description="Disordered" evidence="1">
    <location>
        <begin position="1"/>
        <end position="24"/>
    </location>
</feature>
<keyword evidence="4" id="KW-1185">Reference proteome</keyword>
<proteinExistence type="predicted"/>
<protein>
    <submittedName>
        <fullName evidence="3">Uncharacterized protein</fullName>
    </submittedName>
</protein>
<name>A0A8J5JF10_HOMAM</name>
<evidence type="ECO:0000256" key="2">
    <source>
        <dbReference type="SAM" id="Phobius"/>
    </source>
</evidence>
<evidence type="ECO:0000313" key="4">
    <source>
        <dbReference type="Proteomes" id="UP000747542"/>
    </source>
</evidence>
<keyword evidence="2" id="KW-1133">Transmembrane helix</keyword>
<dbReference type="Proteomes" id="UP000747542">
    <property type="component" value="Unassembled WGS sequence"/>
</dbReference>
<feature type="transmembrane region" description="Helical" evidence="2">
    <location>
        <begin position="112"/>
        <end position="135"/>
    </location>
</feature>
<accession>A0A8J5JF10</accession>
<dbReference type="AlphaFoldDB" id="A0A8J5JF10"/>